<evidence type="ECO:0000256" key="1">
    <source>
        <dbReference type="SAM" id="Phobius"/>
    </source>
</evidence>
<accession>A0A1I5TRG6</accession>
<keyword evidence="1" id="KW-1133">Transmembrane helix</keyword>
<dbReference type="Proteomes" id="UP000198577">
    <property type="component" value="Unassembled WGS sequence"/>
</dbReference>
<gene>
    <name evidence="2" type="ORF">SAMN05444406_10527</name>
</gene>
<protein>
    <recommendedName>
        <fullName evidence="4">EamA-like transporter family protein</fullName>
    </recommendedName>
</protein>
<dbReference type="AlphaFoldDB" id="A0A1I5TRG6"/>
<dbReference type="STRING" id="937334.SAMN05444406_10527"/>
<proteinExistence type="predicted"/>
<keyword evidence="1" id="KW-0812">Transmembrane</keyword>
<name>A0A1I5TRG6_9FIRM</name>
<evidence type="ECO:0000313" key="2">
    <source>
        <dbReference type="EMBL" id="SFP85635.1"/>
    </source>
</evidence>
<evidence type="ECO:0008006" key="4">
    <source>
        <dbReference type="Google" id="ProtNLM"/>
    </source>
</evidence>
<keyword evidence="1" id="KW-0472">Membrane</keyword>
<keyword evidence="3" id="KW-1185">Reference proteome</keyword>
<sequence length="58" mass="6418">MRSKSNNYIAIGQAILAAALFGMSAPFSKLLLSEIPPLRFYNFLGVAFNFTTNLLYIS</sequence>
<dbReference type="EMBL" id="FOXR01000005">
    <property type="protein sequence ID" value="SFP85635.1"/>
    <property type="molecule type" value="Genomic_DNA"/>
</dbReference>
<reference evidence="2 3" key="1">
    <citation type="submission" date="2016-10" db="EMBL/GenBank/DDBJ databases">
        <authorList>
            <person name="de Groot N.N."/>
        </authorList>
    </citation>
    <scope>NUCLEOTIDE SEQUENCE [LARGE SCALE GENOMIC DNA]</scope>
    <source>
        <strain evidence="2 3">DSM 20678</strain>
    </source>
</reference>
<evidence type="ECO:0000313" key="3">
    <source>
        <dbReference type="Proteomes" id="UP000198577"/>
    </source>
</evidence>
<organism evidence="2 3">
    <name type="scientific">Caldicoprobacter faecalis</name>
    <dbReference type="NCBI Taxonomy" id="937334"/>
    <lineage>
        <taxon>Bacteria</taxon>
        <taxon>Bacillati</taxon>
        <taxon>Bacillota</taxon>
        <taxon>Clostridia</taxon>
        <taxon>Caldicoprobacterales</taxon>
        <taxon>Caldicoprobacteraceae</taxon>
        <taxon>Caldicoprobacter</taxon>
    </lineage>
</organism>
<feature type="transmembrane region" description="Helical" evidence="1">
    <location>
        <begin position="40"/>
        <end position="57"/>
    </location>
</feature>
<dbReference type="RefSeq" id="WP_156925129.1">
    <property type="nucleotide sequence ID" value="NZ_FOXR01000005.1"/>
</dbReference>